<gene>
    <name evidence="1" type="ORF">W822_02200</name>
</gene>
<dbReference type="InterPro" id="IPR003673">
    <property type="entry name" value="CoA-Trfase_fam_III"/>
</dbReference>
<proteinExistence type="predicted"/>
<accession>V8QYD5</accession>
<sequence length="369" mass="40627">MENKTGAEASSAGSKPLAGIRIVEIEALGPVPWACMVLADLGADIVRIERPGASTAKDTYGSVLRGRKRLELDLKTDTGRQQLLSLVEKADVLVEGMRPGAMERLNMGPRQVFDKNRHIIFGRMTGWGQQGPLSTQAGHDINYIAVSGILDSIGPRDKPAIPLNIIGDFAGGGCFLLTGILSSLVRPKDQRQDIVIDCAMVDGASVLMSLIYSRYSMGQWVDERESNPLDGGVPWYDTYHTRDQKRIAVGALEPKFYDNLIIRLGLKQSAPDRNNKANWPTIRQMFTDAFMTKTRDEWMEFFEGIDACVSPVLSLSEAPLHPHLHDRGTVLRDGDELIPGPAPIFGENRFAVSKQSLFTDYAEVDAGWS</sequence>
<name>V8QYD5_9BURK</name>
<keyword evidence="2" id="KW-1185">Reference proteome</keyword>
<dbReference type="OrthoDB" id="5294844at2"/>
<dbReference type="SUPFAM" id="SSF89796">
    <property type="entry name" value="CoA-transferase family III (CaiB/BaiF)"/>
    <property type="match status" value="1"/>
</dbReference>
<dbReference type="Pfam" id="PF02515">
    <property type="entry name" value="CoA_transf_3"/>
    <property type="match status" value="1"/>
</dbReference>
<dbReference type="STRING" id="1424334.W822_02200"/>
<dbReference type="InterPro" id="IPR044855">
    <property type="entry name" value="CoA-Trfase_III_dom3_sf"/>
</dbReference>
<dbReference type="eggNOG" id="COG1804">
    <property type="taxonomic scope" value="Bacteria"/>
</dbReference>
<dbReference type="GO" id="GO:0003824">
    <property type="term" value="F:catalytic activity"/>
    <property type="evidence" value="ECO:0007669"/>
    <property type="project" value="InterPro"/>
</dbReference>
<dbReference type="InterPro" id="IPR050509">
    <property type="entry name" value="CoA-transferase_III"/>
</dbReference>
<dbReference type="PANTHER" id="PTHR48228:SF5">
    <property type="entry name" value="ALPHA-METHYLACYL-COA RACEMASE"/>
    <property type="match status" value="1"/>
</dbReference>
<protein>
    <submittedName>
        <fullName evidence="1">L-carnitine dehydratase</fullName>
    </submittedName>
</protein>
<dbReference type="EMBL" id="AYXT01000001">
    <property type="protein sequence ID" value="ETF04014.1"/>
    <property type="molecule type" value="Genomic_DNA"/>
</dbReference>
<dbReference type="Proteomes" id="UP000018733">
    <property type="component" value="Unassembled WGS sequence"/>
</dbReference>
<dbReference type="PANTHER" id="PTHR48228">
    <property type="entry name" value="SUCCINYL-COA--D-CITRAMALATE COA-TRANSFERASE"/>
    <property type="match status" value="1"/>
</dbReference>
<organism evidence="1 2">
    <name type="scientific">Advenella kashmirensis W13003</name>
    <dbReference type="NCBI Taxonomy" id="1424334"/>
    <lineage>
        <taxon>Bacteria</taxon>
        <taxon>Pseudomonadati</taxon>
        <taxon>Pseudomonadota</taxon>
        <taxon>Betaproteobacteria</taxon>
        <taxon>Burkholderiales</taxon>
        <taxon>Alcaligenaceae</taxon>
    </lineage>
</organism>
<reference evidence="1 2" key="1">
    <citation type="journal article" date="2014" name="Genome Announc.">
        <title>Draft Genome Sequence of Advenella kashmirensis Strain W13003, a Polycyclic Aromatic Hydrocarbon-Degrading Bacterium.</title>
        <authorList>
            <person name="Wang X."/>
            <person name="Jin D."/>
            <person name="Zhou L."/>
            <person name="Wu L."/>
            <person name="An W."/>
            <person name="Zhao L."/>
        </authorList>
    </citation>
    <scope>NUCLEOTIDE SEQUENCE [LARGE SCALE GENOMIC DNA]</scope>
    <source>
        <strain evidence="1 2">W13003</strain>
    </source>
</reference>
<dbReference type="PATRIC" id="fig|1424334.3.peg.439"/>
<dbReference type="AlphaFoldDB" id="V8QYD5"/>
<evidence type="ECO:0000313" key="1">
    <source>
        <dbReference type="EMBL" id="ETF04014.1"/>
    </source>
</evidence>
<comment type="caution">
    <text evidence="1">The sequence shown here is derived from an EMBL/GenBank/DDBJ whole genome shotgun (WGS) entry which is preliminary data.</text>
</comment>
<dbReference type="RefSeq" id="WP_024003508.1">
    <property type="nucleotide sequence ID" value="NZ_KI650979.1"/>
</dbReference>
<dbReference type="Gene3D" id="3.40.50.10540">
    <property type="entry name" value="Crotonobetainyl-coa:carnitine coa-transferase, domain 1"/>
    <property type="match status" value="1"/>
</dbReference>
<evidence type="ECO:0000313" key="2">
    <source>
        <dbReference type="Proteomes" id="UP000018733"/>
    </source>
</evidence>
<dbReference type="HOGENOM" id="CLU_033975_5_0_4"/>
<dbReference type="InterPro" id="IPR023606">
    <property type="entry name" value="CoA-Trfase_III_dom_1_sf"/>
</dbReference>
<dbReference type="Gene3D" id="3.30.1540.10">
    <property type="entry name" value="formyl-coa transferase, domain 3"/>
    <property type="match status" value="1"/>
</dbReference>